<feature type="domain" description="Zn(2)-C6 fungal-type" evidence="7">
    <location>
        <begin position="7"/>
        <end position="29"/>
    </location>
</feature>
<accession>A0A507ET75</accession>
<dbReference type="InterPro" id="IPR050815">
    <property type="entry name" value="TF_fung"/>
</dbReference>
<evidence type="ECO:0000313" key="9">
    <source>
        <dbReference type="EMBL" id="TPX66520.1"/>
    </source>
</evidence>
<feature type="region of interest" description="Disordered" evidence="6">
    <location>
        <begin position="34"/>
        <end position="64"/>
    </location>
</feature>
<keyword evidence="3" id="KW-0805">Transcription regulation</keyword>
<reference evidence="9 10" key="1">
    <citation type="journal article" date="2019" name="Sci. Rep.">
        <title>Comparative genomics of chytrid fungi reveal insights into the obligate biotrophic and pathogenic lifestyle of Synchytrium endobioticum.</title>
        <authorList>
            <person name="van de Vossenberg B.T.L.H."/>
            <person name="Warris S."/>
            <person name="Nguyen H.D.T."/>
            <person name="van Gent-Pelzer M.P.E."/>
            <person name="Joly D.L."/>
            <person name="van de Geest H.C."/>
            <person name="Bonants P.J.M."/>
            <person name="Smith D.S."/>
            <person name="Levesque C.A."/>
            <person name="van der Lee T.A.J."/>
        </authorList>
    </citation>
    <scope>NUCLEOTIDE SEQUENCE [LARGE SCALE GENOMIC DNA]</scope>
    <source>
        <strain evidence="9 10">CBS 675.73</strain>
    </source>
</reference>
<dbReference type="CDD" id="cd00067">
    <property type="entry name" value="GAL4"/>
    <property type="match status" value="1"/>
</dbReference>
<dbReference type="GO" id="GO:0003677">
    <property type="term" value="F:DNA binding"/>
    <property type="evidence" value="ECO:0007669"/>
    <property type="project" value="InterPro"/>
</dbReference>
<evidence type="ECO:0008006" key="11">
    <source>
        <dbReference type="Google" id="ProtNLM"/>
    </source>
</evidence>
<evidence type="ECO:0000313" key="10">
    <source>
        <dbReference type="Proteomes" id="UP000320333"/>
    </source>
</evidence>
<evidence type="ECO:0000259" key="8">
    <source>
        <dbReference type="Pfam" id="PF04082"/>
    </source>
</evidence>
<dbReference type="Proteomes" id="UP000320333">
    <property type="component" value="Unassembled WGS sequence"/>
</dbReference>
<evidence type="ECO:0000256" key="2">
    <source>
        <dbReference type="ARBA" id="ARBA00022723"/>
    </source>
</evidence>
<dbReference type="PANTHER" id="PTHR47338">
    <property type="entry name" value="ZN(II)2CYS6 TRANSCRIPTION FACTOR (EUROFUNG)-RELATED"/>
    <property type="match status" value="1"/>
</dbReference>
<dbReference type="OrthoDB" id="2135508at2759"/>
<feature type="domain" description="Xylanolytic transcriptional activator regulatory" evidence="8">
    <location>
        <begin position="145"/>
        <end position="278"/>
    </location>
</feature>
<keyword evidence="2" id="KW-0479">Metal-binding</keyword>
<comment type="subcellular location">
    <subcellularLocation>
        <location evidence="1">Nucleus</location>
    </subcellularLocation>
</comment>
<dbReference type="GO" id="GO:0006351">
    <property type="term" value="P:DNA-templated transcription"/>
    <property type="evidence" value="ECO:0007669"/>
    <property type="project" value="InterPro"/>
</dbReference>
<dbReference type="Pfam" id="PF00172">
    <property type="entry name" value="Zn_clus"/>
    <property type="match status" value="1"/>
</dbReference>
<evidence type="ECO:0000256" key="1">
    <source>
        <dbReference type="ARBA" id="ARBA00004123"/>
    </source>
</evidence>
<proteinExistence type="predicted"/>
<dbReference type="InterPro" id="IPR036864">
    <property type="entry name" value="Zn2-C6_fun-type_DNA-bd_sf"/>
</dbReference>
<evidence type="ECO:0000259" key="7">
    <source>
        <dbReference type="Pfam" id="PF00172"/>
    </source>
</evidence>
<comment type="caution">
    <text evidence="9">The sequence shown here is derived from an EMBL/GenBank/DDBJ whole genome shotgun (WGS) entry which is preliminary data.</text>
</comment>
<dbReference type="PANTHER" id="PTHR47338:SF5">
    <property type="entry name" value="ZN(II)2CYS6 TRANSCRIPTION FACTOR (EUROFUNG)"/>
    <property type="match status" value="1"/>
</dbReference>
<keyword evidence="10" id="KW-1185">Reference proteome</keyword>
<dbReference type="InterPro" id="IPR001138">
    <property type="entry name" value="Zn2Cys6_DnaBD"/>
</dbReference>
<dbReference type="EMBL" id="QEAP01000439">
    <property type="protein sequence ID" value="TPX66520.1"/>
    <property type="molecule type" value="Genomic_DNA"/>
</dbReference>
<evidence type="ECO:0000256" key="5">
    <source>
        <dbReference type="ARBA" id="ARBA00023242"/>
    </source>
</evidence>
<keyword evidence="5" id="KW-0539">Nucleus</keyword>
<name>A0A507ET75_9FUNG</name>
<dbReference type="Pfam" id="PF04082">
    <property type="entry name" value="Fungal_trans"/>
    <property type="match status" value="1"/>
</dbReference>
<sequence>MQFHFQKCDRTLPSCSRCIKRRYPCVYRTLATVSSPAPTSSAPARTFSPSSSATHSPSATVHTDSHLAHQVKVLSDRLAAMENKFGALLDAQQLHASQETPSPAQVFEQVFGQQLEDPDLLPSMGDWVIVYQYLRDEETADSSAYLFIEKQSFLDTFFSQPPALRLTFCAIASHLQEPLLPPKVTQEFYRRAQKAIQRCFHKPDFKTLQALLLLSSFALSNGQPMIGRPFFFRAVGMCLELGMNVDPDDAPWLEGLGTDEKNERRLVYWIVYYSYKFVQIAILRPLEFSLAGNVKFSLRLPSRLSYFGVSPDLPSTISPLCFAISTLLSSLDASLTAAQSIVQCVSLLVHSDNVAKCRRLWKSDPFLAFALFEAESNEMSATAGPGVLLGPLCMGLEERRLMRSQCLDVVTTLKDLEHVLSGSEAPGRNSQEGGVTNMITPLLTGVLAMIQEMEDVEMRLLLGLADDGVSGLTNESRKVQVDGEVSVIGMKVMSIGEEKPQEMDVETGKEPWCFLGLLGVAVGKEGLRWNAFYEQDWRNFWELVT</sequence>
<gene>
    <name evidence="9" type="ORF">CcCBS67573_g07813</name>
</gene>
<dbReference type="CDD" id="cd12148">
    <property type="entry name" value="fungal_TF_MHR"/>
    <property type="match status" value="1"/>
</dbReference>
<evidence type="ECO:0000256" key="3">
    <source>
        <dbReference type="ARBA" id="ARBA00023015"/>
    </source>
</evidence>
<dbReference type="InterPro" id="IPR007219">
    <property type="entry name" value="XnlR_reg_dom"/>
</dbReference>
<keyword evidence="4" id="KW-0804">Transcription</keyword>
<dbReference type="GO" id="GO:0005634">
    <property type="term" value="C:nucleus"/>
    <property type="evidence" value="ECO:0007669"/>
    <property type="project" value="UniProtKB-SubCell"/>
</dbReference>
<evidence type="ECO:0000256" key="6">
    <source>
        <dbReference type="SAM" id="MobiDB-lite"/>
    </source>
</evidence>
<feature type="compositionally biased region" description="Low complexity" evidence="6">
    <location>
        <begin position="34"/>
        <end position="62"/>
    </location>
</feature>
<protein>
    <recommendedName>
        <fullName evidence="11">Transcription factor domain-containing protein</fullName>
    </recommendedName>
</protein>
<dbReference type="AlphaFoldDB" id="A0A507ET75"/>
<dbReference type="SUPFAM" id="SSF57701">
    <property type="entry name" value="Zn2/Cys6 DNA-binding domain"/>
    <property type="match status" value="1"/>
</dbReference>
<dbReference type="GO" id="GO:0000981">
    <property type="term" value="F:DNA-binding transcription factor activity, RNA polymerase II-specific"/>
    <property type="evidence" value="ECO:0007669"/>
    <property type="project" value="InterPro"/>
</dbReference>
<evidence type="ECO:0000256" key="4">
    <source>
        <dbReference type="ARBA" id="ARBA00023163"/>
    </source>
</evidence>
<organism evidence="9 10">
    <name type="scientific">Chytriomyces confervae</name>
    <dbReference type="NCBI Taxonomy" id="246404"/>
    <lineage>
        <taxon>Eukaryota</taxon>
        <taxon>Fungi</taxon>
        <taxon>Fungi incertae sedis</taxon>
        <taxon>Chytridiomycota</taxon>
        <taxon>Chytridiomycota incertae sedis</taxon>
        <taxon>Chytridiomycetes</taxon>
        <taxon>Chytridiales</taxon>
        <taxon>Chytriomycetaceae</taxon>
        <taxon>Chytriomyces</taxon>
    </lineage>
</organism>
<dbReference type="GO" id="GO:0008270">
    <property type="term" value="F:zinc ion binding"/>
    <property type="evidence" value="ECO:0007669"/>
    <property type="project" value="InterPro"/>
</dbReference>